<dbReference type="InterPro" id="IPR011051">
    <property type="entry name" value="RmlC_Cupin_sf"/>
</dbReference>
<dbReference type="EMBL" id="CP090569">
    <property type="protein sequence ID" value="USF87359.1"/>
    <property type="molecule type" value="Genomic_DNA"/>
</dbReference>
<evidence type="ECO:0000313" key="2">
    <source>
        <dbReference type="EMBL" id="USF87359.1"/>
    </source>
</evidence>
<dbReference type="InterPro" id="IPR014710">
    <property type="entry name" value="RmlC-like_jellyroll"/>
</dbReference>
<dbReference type="CDD" id="cd07005">
    <property type="entry name" value="cupin_WbuC-like"/>
    <property type="match status" value="1"/>
</dbReference>
<dbReference type="Proteomes" id="UP001056649">
    <property type="component" value="Chromosome"/>
</dbReference>
<dbReference type="AlphaFoldDB" id="A0A9J6ZXH9"/>
<dbReference type="Pfam" id="PF19480">
    <property type="entry name" value="DUF6016"/>
    <property type="match status" value="1"/>
</dbReference>
<accession>A0A9J6ZXH9</accession>
<dbReference type="RefSeq" id="WP_006475085.1">
    <property type="nucleotide sequence ID" value="NZ_CP090569.1"/>
</dbReference>
<evidence type="ECO:0000313" key="3">
    <source>
        <dbReference type="Proteomes" id="UP001056649"/>
    </source>
</evidence>
<protein>
    <submittedName>
        <fullName evidence="2">WbuC family cupin fold metalloprotein</fullName>
    </submittedName>
</protein>
<dbReference type="InterPro" id="IPR046058">
    <property type="entry name" value="WbuC_cupin"/>
</dbReference>
<sequence>MLKLLDDSVIAGLIESSRNASRRRSHHCFHADHSETVQRMAMAAQPGTYYRPHRHLAPSTWEFLIILQGCCGHLTFDESGAVLSRTELSAAGPVRGLEVAAGVWHALVALAPDTLLFEFKQGPFKPIAEADFASWAPAEGEAAAVQFEAWFRQAGVGERPPRRAD</sequence>
<dbReference type="NCBIfam" id="TIGR04366">
    <property type="entry name" value="cupin_WbuC"/>
    <property type="match status" value="1"/>
</dbReference>
<evidence type="ECO:0000259" key="1">
    <source>
        <dbReference type="Pfam" id="PF19480"/>
    </source>
</evidence>
<dbReference type="InterPro" id="IPR027565">
    <property type="entry name" value="Cupin_WbuC"/>
</dbReference>
<name>A0A9J6ZXH9_9GAMM</name>
<dbReference type="KEGG" id="eps:L0Y14_14735"/>
<dbReference type="SUPFAM" id="SSF51182">
    <property type="entry name" value="RmlC-like cupins"/>
    <property type="match status" value="1"/>
</dbReference>
<gene>
    <name evidence="2" type="ORF">L0Y14_14735</name>
</gene>
<proteinExistence type="predicted"/>
<feature type="domain" description="Cupin fold metalloprotein WbuC cupin" evidence="1">
    <location>
        <begin position="5"/>
        <end position="88"/>
    </location>
</feature>
<reference evidence="2" key="1">
    <citation type="journal article" date="2022" name="Mol. Ecol. Resour.">
        <title>The complete and closed genome of the facultative generalist Candidatus Endoriftia persephone from deep-sea hydrothermal vents.</title>
        <authorList>
            <person name="de Oliveira A.L."/>
            <person name="Srivastava A."/>
            <person name="Espada-Hinojosa S."/>
            <person name="Bright M."/>
        </authorList>
    </citation>
    <scope>NUCLEOTIDE SEQUENCE</scope>
    <source>
        <strain evidence="2">Tica-EPR-9o50.N</strain>
    </source>
</reference>
<keyword evidence="3" id="KW-1185">Reference proteome</keyword>
<dbReference type="Gene3D" id="2.60.120.10">
    <property type="entry name" value="Jelly Rolls"/>
    <property type="match status" value="1"/>
</dbReference>
<organism evidence="2 3">
    <name type="scientific">Candidatus Endoriftia persephonae</name>
    <dbReference type="NCBI Taxonomy" id="393765"/>
    <lineage>
        <taxon>Bacteria</taxon>
        <taxon>Pseudomonadati</taxon>
        <taxon>Pseudomonadota</taxon>
        <taxon>Gammaproteobacteria</taxon>
        <taxon>Chromatiales</taxon>
        <taxon>Sedimenticolaceae</taxon>
        <taxon>Candidatus Endoriftia</taxon>
    </lineage>
</organism>